<dbReference type="GO" id="GO:0008094">
    <property type="term" value="F:ATP-dependent activity, acting on DNA"/>
    <property type="evidence" value="ECO:0007669"/>
    <property type="project" value="TreeGrafter"/>
</dbReference>
<evidence type="ECO:0000256" key="8">
    <source>
        <dbReference type="ARBA" id="ARBA00022833"/>
    </source>
</evidence>
<dbReference type="CDD" id="cd18793">
    <property type="entry name" value="SF2_C_SNF"/>
    <property type="match status" value="1"/>
</dbReference>
<dbReference type="InterPro" id="IPR049730">
    <property type="entry name" value="SNF2/RAD54-like_C"/>
</dbReference>
<evidence type="ECO:0000313" key="13">
    <source>
        <dbReference type="EMBL" id="KAJ7217931.1"/>
    </source>
</evidence>
<feature type="domain" description="Helicase ATP-binding" evidence="12">
    <location>
        <begin position="497"/>
        <end position="677"/>
    </location>
</feature>
<keyword evidence="10" id="KW-0539">Nucleus</keyword>
<comment type="caution">
    <text evidence="13">The sequence shown here is derived from an EMBL/GenBank/DDBJ whole genome shotgun (WGS) entry which is preliminary data.</text>
</comment>
<dbReference type="GO" id="GO:0016818">
    <property type="term" value="F:hydrolase activity, acting on acid anhydrides, in phosphorus-containing anhydrides"/>
    <property type="evidence" value="ECO:0007669"/>
    <property type="project" value="InterPro"/>
</dbReference>
<evidence type="ECO:0000256" key="6">
    <source>
        <dbReference type="ARBA" id="ARBA00022801"/>
    </source>
</evidence>
<name>A0AAD6YJ45_9AGAR</name>
<dbReference type="InterPro" id="IPR036957">
    <property type="entry name" value="Znf_PARP_sf"/>
</dbReference>
<keyword evidence="4" id="KW-0547">Nucleotide-binding</keyword>
<dbReference type="InterPro" id="IPR050628">
    <property type="entry name" value="SNF2_RAD54_helicase_TF"/>
</dbReference>
<dbReference type="GO" id="GO:0008270">
    <property type="term" value="F:zinc ion binding"/>
    <property type="evidence" value="ECO:0007669"/>
    <property type="project" value="UniProtKB-KW"/>
</dbReference>
<dbReference type="Gene3D" id="3.30.1740.10">
    <property type="entry name" value="Zinc finger, PARP-type"/>
    <property type="match status" value="1"/>
</dbReference>
<dbReference type="Gene3D" id="3.30.70.2330">
    <property type="match status" value="1"/>
</dbReference>
<dbReference type="GO" id="GO:0005524">
    <property type="term" value="F:ATP binding"/>
    <property type="evidence" value="ECO:0007669"/>
    <property type="project" value="UniProtKB-KW"/>
</dbReference>
<dbReference type="EMBL" id="JARJCW010000013">
    <property type="protein sequence ID" value="KAJ7217931.1"/>
    <property type="molecule type" value="Genomic_DNA"/>
</dbReference>
<dbReference type="GO" id="GO:0003677">
    <property type="term" value="F:DNA binding"/>
    <property type="evidence" value="ECO:0007669"/>
    <property type="project" value="InterPro"/>
</dbReference>
<dbReference type="GO" id="GO:0005634">
    <property type="term" value="C:nucleus"/>
    <property type="evidence" value="ECO:0007669"/>
    <property type="project" value="UniProtKB-SubCell"/>
</dbReference>
<dbReference type="InterPro" id="IPR001510">
    <property type="entry name" value="Znf_PARP"/>
</dbReference>
<evidence type="ECO:0000256" key="11">
    <source>
        <dbReference type="SAM" id="MobiDB-lite"/>
    </source>
</evidence>
<dbReference type="GO" id="GO:0006281">
    <property type="term" value="P:DNA repair"/>
    <property type="evidence" value="ECO:0007669"/>
    <property type="project" value="TreeGrafter"/>
</dbReference>
<dbReference type="SMART" id="SM00487">
    <property type="entry name" value="DEXDc"/>
    <property type="match status" value="1"/>
</dbReference>
<dbReference type="Proteomes" id="UP001219525">
    <property type="component" value="Unassembled WGS sequence"/>
</dbReference>
<evidence type="ECO:0000256" key="4">
    <source>
        <dbReference type="ARBA" id="ARBA00022741"/>
    </source>
</evidence>
<keyword evidence="3" id="KW-0479">Metal-binding</keyword>
<dbReference type="Pfam" id="PF00271">
    <property type="entry name" value="Helicase_C"/>
    <property type="match status" value="1"/>
</dbReference>
<feature type="compositionally biased region" description="Low complexity" evidence="11">
    <location>
        <begin position="175"/>
        <end position="190"/>
    </location>
</feature>
<feature type="region of interest" description="Disordered" evidence="11">
    <location>
        <begin position="351"/>
        <end position="385"/>
    </location>
</feature>
<dbReference type="Pfam" id="PF00176">
    <property type="entry name" value="SNF2-rel_dom"/>
    <property type="match status" value="1"/>
</dbReference>
<proteinExistence type="inferred from homology"/>
<evidence type="ECO:0000313" key="14">
    <source>
        <dbReference type="Proteomes" id="UP001219525"/>
    </source>
</evidence>
<dbReference type="InterPro" id="IPR013083">
    <property type="entry name" value="Znf_RING/FYVE/PHD"/>
</dbReference>
<evidence type="ECO:0000256" key="9">
    <source>
        <dbReference type="ARBA" id="ARBA00022840"/>
    </source>
</evidence>
<keyword evidence="5" id="KW-0863">Zinc-finger</keyword>
<dbReference type="SUPFAM" id="SSF57850">
    <property type="entry name" value="RING/U-box"/>
    <property type="match status" value="1"/>
</dbReference>
<keyword evidence="9" id="KW-0067">ATP-binding</keyword>
<dbReference type="Pfam" id="PF00645">
    <property type="entry name" value="zf-PARP"/>
    <property type="match status" value="1"/>
</dbReference>
<dbReference type="Pfam" id="PF08797">
    <property type="entry name" value="HIRAN"/>
    <property type="match status" value="1"/>
</dbReference>
<reference evidence="13" key="1">
    <citation type="submission" date="2023-03" db="EMBL/GenBank/DDBJ databases">
        <title>Massive genome expansion in bonnet fungi (Mycena s.s.) driven by repeated elements and novel gene families across ecological guilds.</title>
        <authorList>
            <consortium name="Lawrence Berkeley National Laboratory"/>
            <person name="Harder C.B."/>
            <person name="Miyauchi S."/>
            <person name="Viragh M."/>
            <person name="Kuo A."/>
            <person name="Thoen E."/>
            <person name="Andreopoulos B."/>
            <person name="Lu D."/>
            <person name="Skrede I."/>
            <person name="Drula E."/>
            <person name="Henrissat B."/>
            <person name="Morin E."/>
            <person name="Kohler A."/>
            <person name="Barry K."/>
            <person name="LaButti K."/>
            <person name="Morin E."/>
            <person name="Salamov A."/>
            <person name="Lipzen A."/>
            <person name="Mereny Z."/>
            <person name="Hegedus B."/>
            <person name="Baldrian P."/>
            <person name="Stursova M."/>
            <person name="Weitz H."/>
            <person name="Taylor A."/>
            <person name="Grigoriev I.V."/>
            <person name="Nagy L.G."/>
            <person name="Martin F."/>
            <person name="Kauserud H."/>
        </authorList>
    </citation>
    <scope>NUCLEOTIDE SEQUENCE</scope>
    <source>
        <strain evidence="13">9144</strain>
    </source>
</reference>
<dbReference type="Gene3D" id="3.40.50.10810">
    <property type="entry name" value="Tandem AAA-ATPase domain"/>
    <property type="match status" value="1"/>
</dbReference>
<accession>A0AAD6YJ45</accession>
<dbReference type="PANTHER" id="PTHR45626:SF17">
    <property type="entry name" value="HELICASE-LIKE TRANSCRIPTION FACTOR"/>
    <property type="match status" value="1"/>
</dbReference>
<feature type="region of interest" description="Disordered" evidence="11">
    <location>
        <begin position="127"/>
        <end position="208"/>
    </location>
</feature>
<evidence type="ECO:0000256" key="3">
    <source>
        <dbReference type="ARBA" id="ARBA00022723"/>
    </source>
</evidence>
<keyword evidence="8" id="KW-0862">Zinc</keyword>
<dbReference type="Gene3D" id="3.40.50.300">
    <property type="entry name" value="P-loop containing nucleotide triphosphate hydrolases"/>
    <property type="match status" value="1"/>
</dbReference>
<dbReference type="SUPFAM" id="SSF57716">
    <property type="entry name" value="Glucocorticoid receptor-like (DNA-binding domain)"/>
    <property type="match status" value="1"/>
</dbReference>
<evidence type="ECO:0000256" key="10">
    <source>
        <dbReference type="ARBA" id="ARBA00023242"/>
    </source>
</evidence>
<feature type="compositionally biased region" description="Polar residues" evidence="11">
    <location>
        <begin position="355"/>
        <end position="377"/>
    </location>
</feature>
<dbReference type="InterPro" id="IPR038718">
    <property type="entry name" value="SNF2-like_sf"/>
</dbReference>
<dbReference type="SUPFAM" id="SSF52540">
    <property type="entry name" value="P-loop containing nucleoside triphosphate hydrolases"/>
    <property type="match status" value="2"/>
</dbReference>
<dbReference type="InterPro" id="IPR027417">
    <property type="entry name" value="P-loop_NTPase"/>
</dbReference>
<dbReference type="GO" id="GO:0004386">
    <property type="term" value="F:helicase activity"/>
    <property type="evidence" value="ECO:0007669"/>
    <property type="project" value="UniProtKB-KW"/>
</dbReference>
<feature type="compositionally biased region" description="Basic residues" evidence="11">
    <location>
        <begin position="1014"/>
        <end position="1028"/>
    </location>
</feature>
<evidence type="ECO:0000256" key="7">
    <source>
        <dbReference type="ARBA" id="ARBA00022806"/>
    </source>
</evidence>
<evidence type="ECO:0000256" key="5">
    <source>
        <dbReference type="ARBA" id="ARBA00022771"/>
    </source>
</evidence>
<dbReference type="PANTHER" id="PTHR45626">
    <property type="entry name" value="TRANSCRIPTION TERMINATION FACTOR 2-RELATED"/>
    <property type="match status" value="1"/>
</dbReference>
<dbReference type="InterPro" id="IPR000330">
    <property type="entry name" value="SNF2_N"/>
</dbReference>
<comment type="subcellular location">
    <subcellularLocation>
        <location evidence="1">Nucleus</location>
    </subcellularLocation>
</comment>
<evidence type="ECO:0000256" key="1">
    <source>
        <dbReference type="ARBA" id="ARBA00004123"/>
    </source>
</evidence>
<sequence length="1145" mass="126467">MRMGTAEATVLQTLHGLNKSAVAFAYDPTLFGVLVGIYSRSIRAKCHGPVPCKGSSLQPGTLRYGQRTADGYSENVVWRHWGCVTPSILSQLATVTLDSVRGFNQVADQNKIRTAVSLRRVDPADIPATAKRTTESRAVNSAPGIPVTAKRTTESRAITAPGRKRRREEYDVPNSQASSSVSGLSGPSAVQREQVHEEEDSDSVEPDEALDELYVTKKLNVVGVQYYNGLVGPGEEVRLIREPVHLSSLFSNHPNRNAIQVQNIGSVQVGHLPKAVVAKLAPLLDQGLVTVEGIMIQGNCIVLSGVLTSSSSTLKIYGSPNRRQELESKLIWATPGQNGFSARKSASHSRVGAYSASQLPTPSYPGNSSQQLSNPAQQEAVRKRQEEFQKAADLKKMLASLDSTSVDAEKRRNSLLDRLLSGDDILKLPVCANAPGIGNGLTVELMKHQSQALQWAMEREYPKLPEKVDDKPVQFWQLRKDNSKTYYYNLVTKTPQQSQPELGRGALCADAMGLGKTLTMLALILVTKTDVPKDFSNSTLIVAPLSVLSNWEKQIQDHCAQRSLSYYVYYGPKRDIKAADLQQFDVVITTYQVVAGEHDERDPDGPSKKKKKLQQSLFDVRWKRVVLDEAHMIRNLKTKMAKAVCALTAQRRWALAATPIINSPKDLGSLLSFLQICRPLDREDFFNRLLLRPLKNGDPSGAVLLRNLMSHICIRRTKEMQDADGNPLVPLPPVEMIIVPVALSDEARALYDKVEQLSRNRVAAYMKNNSTLAQSKILSLLTRMRQLVLHTGLVPASYAEELRMDVGDDSKAHAQTTVVTPDDKLRLQVKLRQAIEECEECPVCLSLLVDPRITSCAHIFCLPCPLMDATFGDDRESTSEGSSTKIDQLIQLLSLNPSRDKSLVFSQFTSFLDKIAERFEETGIAYVRFDGRMSAKQREECIAQVGSITSALHIYSEVPSFLFPLPTTNYACWQHLKGGVAVLADLADSDFEIAPGNDSDFIDDEDDAVAYAKKKSKAKGKGKQKSKAHSYTTRASNSTDGNARVMLISLKAGALGLNLTAANNVYLWWQEGIESQAIDRVNRIGQTKPVHVYQLIAENTVESKALLKAFSGMKRTETQRQQKEARLQDLVELFGLKQQESQTTA</sequence>
<dbReference type="InterPro" id="IPR014905">
    <property type="entry name" value="HIRAN"/>
</dbReference>
<dbReference type="SMART" id="SM01336">
    <property type="entry name" value="zf-PARP"/>
    <property type="match status" value="1"/>
</dbReference>
<dbReference type="AlphaFoldDB" id="A0AAD6YJ45"/>
<protein>
    <submittedName>
        <fullName evidence="13">SNF2 family N-terminal domain-containing protein</fullName>
    </submittedName>
</protein>
<evidence type="ECO:0000256" key="2">
    <source>
        <dbReference type="ARBA" id="ARBA00007025"/>
    </source>
</evidence>
<gene>
    <name evidence="13" type="ORF">GGX14DRAFT_598721</name>
</gene>
<dbReference type="PROSITE" id="PS51192">
    <property type="entry name" value="HELICASE_ATP_BIND_1"/>
    <property type="match status" value="1"/>
</dbReference>
<dbReference type="SMART" id="SM00910">
    <property type="entry name" value="HIRAN"/>
    <property type="match status" value="1"/>
</dbReference>
<dbReference type="Gene3D" id="3.30.40.10">
    <property type="entry name" value="Zinc/RING finger domain, C3HC4 (zinc finger)"/>
    <property type="match status" value="1"/>
</dbReference>
<dbReference type="InterPro" id="IPR001650">
    <property type="entry name" value="Helicase_C-like"/>
</dbReference>
<evidence type="ECO:0000259" key="12">
    <source>
        <dbReference type="PROSITE" id="PS51192"/>
    </source>
</evidence>
<organism evidence="13 14">
    <name type="scientific">Mycena pura</name>
    <dbReference type="NCBI Taxonomy" id="153505"/>
    <lineage>
        <taxon>Eukaryota</taxon>
        <taxon>Fungi</taxon>
        <taxon>Dikarya</taxon>
        <taxon>Basidiomycota</taxon>
        <taxon>Agaricomycotina</taxon>
        <taxon>Agaricomycetes</taxon>
        <taxon>Agaricomycetidae</taxon>
        <taxon>Agaricales</taxon>
        <taxon>Marasmiineae</taxon>
        <taxon>Mycenaceae</taxon>
        <taxon>Mycena</taxon>
    </lineage>
</organism>
<keyword evidence="6" id="KW-0378">Hydrolase</keyword>
<dbReference type="InterPro" id="IPR014001">
    <property type="entry name" value="Helicase_ATP-bd"/>
</dbReference>
<comment type="similarity">
    <text evidence="2">Belongs to the SNF2/RAD54 helicase family.</text>
</comment>
<keyword evidence="7" id="KW-0347">Helicase</keyword>
<feature type="compositionally biased region" description="Acidic residues" evidence="11">
    <location>
        <begin position="196"/>
        <end position="208"/>
    </location>
</feature>
<keyword evidence="14" id="KW-1185">Reference proteome</keyword>
<feature type="region of interest" description="Disordered" evidence="11">
    <location>
        <begin position="1014"/>
        <end position="1037"/>
    </location>
</feature>